<gene>
    <name evidence="1" type="ORF">SDC9_72422</name>
</gene>
<name>A0A644YDG4_9ZZZZ</name>
<accession>A0A644YDG4</accession>
<sequence>MGQCHDRLDAVGEELVEDLVVEGEALLVRLGLQTGRVDPRPGDRHAEGGEPHLGEEGDVLLVPVVEVDAPPLGEHAFQAAGVGRVQVCAGDLEGEVVGAVADLRLVTGEVGGRQALAALVVRSLDLVGGGGASPEEILGKCAGVGHGALLHCGVGGSGGRRHEASAGVAAPMLITLSPAVTSPAAAGSTRPRVAAFITRTTVVVS</sequence>
<protein>
    <submittedName>
        <fullName evidence="1">Uncharacterized protein</fullName>
    </submittedName>
</protein>
<evidence type="ECO:0000313" key="1">
    <source>
        <dbReference type="EMBL" id="MPM25921.1"/>
    </source>
</evidence>
<organism evidence="1">
    <name type="scientific">bioreactor metagenome</name>
    <dbReference type="NCBI Taxonomy" id="1076179"/>
    <lineage>
        <taxon>unclassified sequences</taxon>
        <taxon>metagenomes</taxon>
        <taxon>ecological metagenomes</taxon>
    </lineage>
</organism>
<comment type="caution">
    <text evidence="1">The sequence shown here is derived from an EMBL/GenBank/DDBJ whole genome shotgun (WGS) entry which is preliminary data.</text>
</comment>
<dbReference type="EMBL" id="VSSQ01004608">
    <property type="protein sequence ID" value="MPM25921.1"/>
    <property type="molecule type" value="Genomic_DNA"/>
</dbReference>
<reference evidence="1" key="1">
    <citation type="submission" date="2019-08" db="EMBL/GenBank/DDBJ databases">
        <authorList>
            <person name="Kucharzyk K."/>
            <person name="Murdoch R.W."/>
            <person name="Higgins S."/>
            <person name="Loffler F."/>
        </authorList>
    </citation>
    <scope>NUCLEOTIDE SEQUENCE</scope>
</reference>
<dbReference type="AlphaFoldDB" id="A0A644YDG4"/>
<proteinExistence type="predicted"/>